<feature type="compositionally biased region" description="Basic and acidic residues" evidence="1">
    <location>
        <begin position="1"/>
        <end position="19"/>
    </location>
</feature>
<dbReference type="AlphaFoldDB" id="A0A139ACI0"/>
<organism evidence="2 3">
    <name type="scientific">Gonapodya prolifera (strain JEL478)</name>
    <name type="common">Monoblepharis prolifera</name>
    <dbReference type="NCBI Taxonomy" id="1344416"/>
    <lineage>
        <taxon>Eukaryota</taxon>
        <taxon>Fungi</taxon>
        <taxon>Fungi incertae sedis</taxon>
        <taxon>Chytridiomycota</taxon>
        <taxon>Chytridiomycota incertae sedis</taxon>
        <taxon>Monoblepharidomycetes</taxon>
        <taxon>Monoblepharidales</taxon>
        <taxon>Gonapodyaceae</taxon>
        <taxon>Gonapodya</taxon>
    </lineage>
</organism>
<proteinExistence type="predicted"/>
<name>A0A139ACI0_GONPJ</name>
<evidence type="ECO:0000313" key="2">
    <source>
        <dbReference type="EMBL" id="KXS14522.1"/>
    </source>
</evidence>
<dbReference type="OrthoDB" id="2144121at2759"/>
<dbReference type="EMBL" id="KQ965768">
    <property type="protein sequence ID" value="KXS14522.1"/>
    <property type="molecule type" value="Genomic_DNA"/>
</dbReference>
<evidence type="ECO:0000256" key="1">
    <source>
        <dbReference type="SAM" id="MobiDB-lite"/>
    </source>
</evidence>
<reference evidence="2 3" key="1">
    <citation type="journal article" date="2015" name="Genome Biol. Evol.">
        <title>Phylogenomic analyses indicate that early fungi evolved digesting cell walls of algal ancestors of land plants.</title>
        <authorList>
            <person name="Chang Y."/>
            <person name="Wang S."/>
            <person name="Sekimoto S."/>
            <person name="Aerts A.L."/>
            <person name="Choi C."/>
            <person name="Clum A."/>
            <person name="LaButti K.M."/>
            <person name="Lindquist E.A."/>
            <person name="Yee Ngan C."/>
            <person name="Ohm R.A."/>
            <person name="Salamov A.A."/>
            <person name="Grigoriev I.V."/>
            <person name="Spatafora J.W."/>
            <person name="Berbee M.L."/>
        </authorList>
    </citation>
    <scope>NUCLEOTIDE SEQUENCE [LARGE SCALE GENOMIC DNA]</scope>
    <source>
        <strain evidence="2 3">JEL478</strain>
    </source>
</reference>
<accession>A0A139ACI0</accession>
<gene>
    <name evidence="2" type="ORF">M427DRAFT_338413</name>
</gene>
<feature type="compositionally biased region" description="Acidic residues" evidence="1">
    <location>
        <begin position="23"/>
        <end position="37"/>
    </location>
</feature>
<evidence type="ECO:0000313" key="3">
    <source>
        <dbReference type="Proteomes" id="UP000070544"/>
    </source>
</evidence>
<feature type="compositionally biased region" description="Basic and acidic residues" evidence="1">
    <location>
        <begin position="95"/>
        <end position="109"/>
    </location>
</feature>
<dbReference type="Proteomes" id="UP000070544">
    <property type="component" value="Unassembled WGS sequence"/>
</dbReference>
<keyword evidence="3" id="KW-1185">Reference proteome</keyword>
<feature type="region of interest" description="Disordered" evidence="1">
    <location>
        <begin position="1"/>
        <end position="113"/>
    </location>
</feature>
<protein>
    <submittedName>
        <fullName evidence="2">Uncharacterized protein</fullName>
    </submittedName>
</protein>
<dbReference type="OMA" id="FRDSTYN"/>
<feature type="compositionally biased region" description="Basic and acidic residues" evidence="1">
    <location>
        <begin position="66"/>
        <end position="84"/>
    </location>
</feature>
<feature type="compositionally biased region" description="Basic and acidic residues" evidence="1">
    <location>
        <begin position="38"/>
        <end position="51"/>
    </location>
</feature>
<sequence>MAQKGEDYTKEGGVVKDDSYILNEEEGGEEYTPDQDSDETRAEPPELRESSKTAPGTFAEDESPESEDKILGKNDGREASRRVEALVAASHRKGRTEEEKRKSAEKASELYEEETGYPLEINKKGEVVTGPPDMK</sequence>